<evidence type="ECO:0000256" key="1">
    <source>
        <dbReference type="SAM" id="MobiDB-lite"/>
    </source>
</evidence>
<keyword evidence="4" id="KW-1185">Reference proteome</keyword>
<organism evidence="3 4">
    <name type="scientific">Smittium culicis</name>
    <dbReference type="NCBI Taxonomy" id="133412"/>
    <lineage>
        <taxon>Eukaryota</taxon>
        <taxon>Fungi</taxon>
        <taxon>Fungi incertae sedis</taxon>
        <taxon>Zoopagomycota</taxon>
        <taxon>Kickxellomycotina</taxon>
        <taxon>Harpellomycetes</taxon>
        <taxon>Harpellales</taxon>
        <taxon>Legeriomycetaceae</taxon>
        <taxon>Smittium</taxon>
    </lineage>
</organism>
<feature type="region of interest" description="Disordered" evidence="1">
    <location>
        <begin position="205"/>
        <end position="244"/>
    </location>
</feature>
<proteinExistence type="predicted"/>
<feature type="region of interest" description="Disordered" evidence="1">
    <location>
        <begin position="159"/>
        <end position="192"/>
    </location>
</feature>
<dbReference type="EMBL" id="LSSN01000855">
    <property type="protein sequence ID" value="OMJ22032.1"/>
    <property type="molecule type" value="Genomic_DNA"/>
</dbReference>
<sequence>MASKTRIPLETKDSTSRSAGEYYASPSSKNLQNHTQPLFQTLLSLQTKLITYLHLENVSIYLLIIPTSYLLFFFFIIRNTNYHPSPFQLSLPHIAPTHLRSGYPSDLSHKKFINSVSDNIFTPTTNKFNQTSSKNYPLDIHVDTSGYSSLIRKYGSYDTTSPKTKSDIKHSTPYIHKSSNNKNGSNKPTLQSNNFSQKITRANTNVPLLQSQSQNVNISSSTDLRKDLPLPEHSESEPEPDLDEVEEKFIDVLNRNSLMDQRAVLKASYIENSDSGISNWDDDFTEVKPAYKGHYLGIGSKSAGKTRLASFGNKSATFKHRVASGSTSGSFINRRKKSRPPLQKKNMFNSTKNERAAKALEAEKKVLLELSIIECLQRNFKEIKELIDEIVYEFKMTKSHLYRLTNISSSSLKSAAEKEPSPEEEELWEHWREAESFVIFCGNKGFSNSQDTLNNKITFQSYCFSDKRQQDIYINKLRIAILSSINKKSYSANASLSPLAKLKNMKNHVYEGSDTYLNDSENENTFNTDSLTVGEFPISPDILLMSPNSPKLPNDLTLTVSFKNSNLNKALSKKNLNNSIKIQDIAVLNKIALGIINKTKRALENYLLTQYD</sequence>
<reference evidence="3 4" key="1">
    <citation type="submission" date="2017-01" db="EMBL/GenBank/DDBJ databases">
        <authorList>
            <person name="Mah S.A."/>
            <person name="Swanson W.J."/>
            <person name="Moy G.W."/>
            <person name="Vacquier V.D."/>
        </authorList>
    </citation>
    <scope>NUCLEOTIDE SEQUENCE [LARGE SCALE GENOMIC DNA]</scope>
    <source>
        <strain evidence="3 4">GSMNP</strain>
    </source>
</reference>
<evidence type="ECO:0000313" key="4">
    <source>
        <dbReference type="Proteomes" id="UP000187283"/>
    </source>
</evidence>
<accession>A0A1R1Y4Z1</accession>
<name>A0A1R1Y4Z1_9FUNG</name>
<feature type="region of interest" description="Disordered" evidence="1">
    <location>
        <begin position="325"/>
        <end position="350"/>
    </location>
</feature>
<keyword evidence="2" id="KW-0812">Transmembrane</keyword>
<comment type="caution">
    <text evidence="3">The sequence shown here is derived from an EMBL/GenBank/DDBJ whole genome shotgun (WGS) entry which is preliminary data.</text>
</comment>
<protein>
    <submittedName>
        <fullName evidence="3">Uncharacterized protein</fullName>
    </submittedName>
</protein>
<gene>
    <name evidence="3" type="ORF">AYI70_g3122</name>
</gene>
<evidence type="ECO:0000256" key="2">
    <source>
        <dbReference type="SAM" id="Phobius"/>
    </source>
</evidence>
<feature type="compositionally biased region" description="Basic and acidic residues" evidence="1">
    <location>
        <begin position="223"/>
        <end position="236"/>
    </location>
</feature>
<keyword evidence="2" id="KW-1133">Transmembrane helix</keyword>
<dbReference type="Proteomes" id="UP000187283">
    <property type="component" value="Unassembled WGS sequence"/>
</dbReference>
<feature type="compositionally biased region" description="Low complexity" evidence="1">
    <location>
        <begin position="210"/>
        <end position="221"/>
    </location>
</feature>
<feature type="compositionally biased region" description="Low complexity" evidence="1">
    <location>
        <begin position="177"/>
        <end position="187"/>
    </location>
</feature>
<evidence type="ECO:0000313" key="3">
    <source>
        <dbReference type="EMBL" id="OMJ22032.1"/>
    </source>
</evidence>
<keyword evidence="2" id="KW-0472">Membrane</keyword>
<dbReference type="AlphaFoldDB" id="A0A1R1Y4Z1"/>
<feature type="transmembrane region" description="Helical" evidence="2">
    <location>
        <begin position="58"/>
        <end position="77"/>
    </location>
</feature>
<feature type="region of interest" description="Disordered" evidence="1">
    <location>
        <begin position="1"/>
        <end position="29"/>
    </location>
</feature>
<dbReference type="OrthoDB" id="10655247at2759"/>